<dbReference type="Proteomes" id="UP001589758">
    <property type="component" value="Unassembled WGS sequence"/>
</dbReference>
<sequence>MYKWLIGHVFSYKKPKGSPHKLDGEKQNKFIETYQSLKL</sequence>
<name>A0ABV6C7A0_9GAMM</name>
<dbReference type="RefSeq" id="WP_385875858.1">
    <property type="nucleotide sequence ID" value="NZ_JBHLXE010000016.1"/>
</dbReference>
<feature type="domain" description="Winged helix-turn helix" evidence="1">
    <location>
        <begin position="1"/>
        <end position="34"/>
    </location>
</feature>
<gene>
    <name evidence="2" type="ORF">ACFFIT_01870</name>
</gene>
<comment type="caution">
    <text evidence="2">The sequence shown here is derived from an EMBL/GenBank/DDBJ whole genome shotgun (WGS) entry which is preliminary data.</text>
</comment>
<organism evidence="2 3">
    <name type="scientific">Thorsellia kenyensis</name>
    <dbReference type="NCBI Taxonomy" id="1549888"/>
    <lineage>
        <taxon>Bacteria</taxon>
        <taxon>Pseudomonadati</taxon>
        <taxon>Pseudomonadota</taxon>
        <taxon>Gammaproteobacteria</taxon>
        <taxon>Enterobacterales</taxon>
        <taxon>Thorselliaceae</taxon>
        <taxon>Thorsellia</taxon>
    </lineage>
</organism>
<accession>A0ABV6C7A0</accession>
<reference evidence="2 3" key="1">
    <citation type="submission" date="2024-09" db="EMBL/GenBank/DDBJ databases">
        <authorList>
            <person name="Sun Q."/>
            <person name="Mori K."/>
        </authorList>
    </citation>
    <scope>NUCLEOTIDE SEQUENCE [LARGE SCALE GENOMIC DNA]</scope>
    <source>
        <strain evidence="2 3">CCM 8545</strain>
    </source>
</reference>
<dbReference type="InterPro" id="IPR025959">
    <property type="entry name" value="Winged_HTH_dom"/>
</dbReference>
<dbReference type="EMBL" id="JBHLXE010000016">
    <property type="protein sequence ID" value="MFC0178851.1"/>
    <property type="molecule type" value="Genomic_DNA"/>
</dbReference>
<evidence type="ECO:0000259" key="1">
    <source>
        <dbReference type="Pfam" id="PF13592"/>
    </source>
</evidence>
<protein>
    <submittedName>
        <fullName evidence="2">Winged helix-turn-helix domain-containing protein</fullName>
    </submittedName>
</protein>
<evidence type="ECO:0000313" key="2">
    <source>
        <dbReference type="EMBL" id="MFC0178851.1"/>
    </source>
</evidence>
<evidence type="ECO:0000313" key="3">
    <source>
        <dbReference type="Proteomes" id="UP001589758"/>
    </source>
</evidence>
<keyword evidence="3" id="KW-1185">Reference proteome</keyword>
<dbReference type="Pfam" id="PF13592">
    <property type="entry name" value="HTH_33"/>
    <property type="match status" value="1"/>
</dbReference>
<proteinExistence type="predicted"/>